<feature type="domain" description="Aminoglycoside phosphotransferase" evidence="1">
    <location>
        <begin position="39"/>
        <end position="239"/>
    </location>
</feature>
<organism evidence="2 3">
    <name type="scientific">Niallia endozanthoxylica</name>
    <dbReference type="NCBI Taxonomy" id="2036016"/>
    <lineage>
        <taxon>Bacteria</taxon>
        <taxon>Bacillati</taxon>
        <taxon>Bacillota</taxon>
        <taxon>Bacilli</taxon>
        <taxon>Bacillales</taxon>
        <taxon>Bacillaceae</taxon>
        <taxon>Niallia</taxon>
    </lineage>
</organism>
<accession>A0A5J5HWI8</accession>
<dbReference type="Pfam" id="PF01636">
    <property type="entry name" value="APH"/>
    <property type="match status" value="1"/>
</dbReference>
<sequence length="329" mass="39509">MNITAKFGGDDSFHNRLLSYLNQTLPYQIDCLTPVRRNVFIVRLNDGFQFVLKGYPSLRRLKIQEAFIQSLKKEGFPYTYSFYSFPKEQCLYFESQYYGLLEFLHKGEKPFSYNSRKNCQEGLQLLQSFHKTSEKLVGSYKTILPFFHLIEKWEERYQQFKHNIPLLSLFLQKEIINDLTSWAEWSLAYLKQEKETLYSFPNVILHGDVAHHNFFRTSEGELLLIDFDLISIGPDITDYLQYANRILPFLHWSFQQLSSFEQFHPYFKHNVFLYALAYPTDIFREWNRLVKDHTYNDTRKVRSVMELTLGQYDNRRAFYEEIKTRVTIR</sequence>
<dbReference type="InterPro" id="IPR002575">
    <property type="entry name" value="Aminoglycoside_PTrfase"/>
</dbReference>
<keyword evidence="3" id="KW-1185">Reference proteome</keyword>
<dbReference type="AlphaFoldDB" id="A0A5J5HWI8"/>
<dbReference type="OrthoDB" id="2373610at2"/>
<gene>
    <name evidence="2" type="ORF">F4V44_11265</name>
</gene>
<keyword evidence="2" id="KW-0808">Transferase</keyword>
<proteinExistence type="predicted"/>
<name>A0A5J5HWI8_9BACI</name>
<comment type="caution">
    <text evidence="2">The sequence shown here is derived from an EMBL/GenBank/DDBJ whole genome shotgun (WGS) entry which is preliminary data.</text>
</comment>
<dbReference type="InterPro" id="IPR011009">
    <property type="entry name" value="Kinase-like_dom_sf"/>
</dbReference>
<evidence type="ECO:0000313" key="3">
    <source>
        <dbReference type="Proteomes" id="UP000326671"/>
    </source>
</evidence>
<dbReference type="SUPFAM" id="SSF56112">
    <property type="entry name" value="Protein kinase-like (PK-like)"/>
    <property type="match status" value="1"/>
</dbReference>
<reference evidence="2 3" key="1">
    <citation type="submission" date="2019-09" db="EMBL/GenBank/DDBJ databases">
        <title>Whole genome sequences of isolates from the Mars Exploration Rovers.</title>
        <authorList>
            <person name="Seuylemezian A."/>
            <person name="Vaishampayan P."/>
        </authorList>
    </citation>
    <scope>NUCLEOTIDE SEQUENCE [LARGE SCALE GENOMIC DNA]</scope>
    <source>
        <strain evidence="2 3">MER_TA_151</strain>
    </source>
</reference>
<evidence type="ECO:0000313" key="2">
    <source>
        <dbReference type="EMBL" id="KAA9026481.1"/>
    </source>
</evidence>
<evidence type="ECO:0000259" key="1">
    <source>
        <dbReference type="Pfam" id="PF01636"/>
    </source>
</evidence>
<dbReference type="EMBL" id="VYKL01000015">
    <property type="protein sequence ID" value="KAA9026481.1"/>
    <property type="molecule type" value="Genomic_DNA"/>
</dbReference>
<dbReference type="GO" id="GO:0016740">
    <property type="term" value="F:transferase activity"/>
    <property type="evidence" value="ECO:0007669"/>
    <property type="project" value="UniProtKB-KW"/>
</dbReference>
<dbReference type="Proteomes" id="UP000326671">
    <property type="component" value="Unassembled WGS sequence"/>
</dbReference>
<protein>
    <submittedName>
        <fullName evidence="2">Phosphotransferase</fullName>
    </submittedName>
</protein>
<dbReference type="Gene3D" id="3.90.1200.10">
    <property type="match status" value="1"/>
</dbReference>